<keyword evidence="1" id="KW-0472">Membrane</keyword>
<feature type="transmembrane region" description="Helical" evidence="1">
    <location>
        <begin position="5"/>
        <end position="27"/>
    </location>
</feature>
<accession>A0A1G8FRE8</accession>
<dbReference type="Proteomes" id="UP000198854">
    <property type="component" value="Unassembled WGS sequence"/>
</dbReference>
<dbReference type="OrthoDB" id="5894062at2"/>
<dbReference type="STRING" id="861298.SAMN04488136_1326"/>
<evidence type="ECO:0000313" key="2">
    <source>
        <dbReference type="EMBL" id="SDH84667.1"/>
    </source>
</evidence>
<dbReference type="AlphaFoldDB" id="A0A1G8FRE8"/>
<evidence type="ECO:0000313" key="3">
    <source>
        <dbReference type="Proteomes" id="UP000198854"/>
    </source>
</evidence>
<keyword evidence="1" id="KW-0812">Transmembrane</keyword>
<dbReference type="RefSeq" id="WP_093278346.1">
    <property type="nucleotide sequence ID" value="NZ_FNDD01000032.1"/>
</dbReference>
<feature type="transmembrane region" description="Helical" evidence="1">
    <location>
        <begin position="33"/>
        <end position="61"/>
    </location>
</feature>
<proteinExistence type="predicted"/>
<protein>
    <submittedName>
        <fullName evidence="2">Phage shock protein G</fullName>
    </submittedName>
</protein>
<dbReference type="NCBIfam" id="TIGR02975">
    <property type="entry name" value="phageshock_pspG"/>
    <property type="match status" value="1"/>
</dbReference>
<gene>
    <name evidence="2" type="ORF">SAMN04488136_1326</name>
</gene>
<dbReference type="EMBL" id="FNDD01000032">
    <property type="protein sequence ID" value="SDH84667.1"/>
    <property type="molecule type" value="Genomic_DNA"/>
</dbReference>
<organism evidence="2 3">
    <name type="scientific">Vibrio xiamenensis</name>
    <dbReference type="NCBI Taxonomy" id="861298"/>
    <lineage>
        <taxon>Bacteria</taxon>
        <taxon>Pseudomonadati</taxon>
        <taxon>Pseudomonadota</taxon>
        <taxon>Gammaproteobacteria</taxon>
        <taxon>Vibrionales</taxon>
        <taxon>Vibrionaceae</taxon>
        <taxon>Vibrio</taxon>
    </lineage>
</organism>
<reference evidence="2 3" key="1">
    <citation type="submission" date="2016-10" db="EMBL/GenBank/DDBJ databases">
        <authorList>
            <person name="de Groot N.N."/>
        </authorList>
    </citation>
    <scope>NUCLEOTIDE SEQUENCE [LARGE SCALE GENOMIC DNA]</scope>
    <source>
        <strain evidence="2 3">CGMCC 1.10228</strain>
    </source>
</reference>
<keyword evidence="3" id="KW-1185">Reference proteome</keyword>
<dbReference type="Pfam" id="PF09583">
    <property type="entry name" value="Phageshock_PspG"/>
    <property type="match status" value="1"/>
</dbReference>
<name>A0A1G8FRE8_9VIBR</name>
<keyword evidence="1" id="KW-1133">Transmembrane helix</keyword>
<dbReference type="InterPro" id="IPR014318">
    <property type="entry name" value="Phageshock_PspG"/>
</dbReference>
<sequence length="70" mass="7842">MFEIIFILVFVATLLVTGVTMFTIFAATGLALFVMAIIGMVGAAMKLLPWLIVIVLGVWFFKKCVYQPRR</sequence>
<evidence type="ECO:0000256" key="1">
    <source>
        <dbReference type="SAM" id="Phobius"/>
    </source>
</evidence>